<proteinExistence type="predicted"/>
<sequence length="223" mass="25781">MNSVDFLLTNKDFTYEIRTEIKRLGRPIRDLIISKQTVYDRFKLLCGCPKRNKLFCFILVMGGNQSAWTQEGAQKYTAVAIKEMSTISGLVYCGQRQSYCCCIVGPQLDIHLLLVRIHLHLQPHRQPEAARYHDVSLFPSQCLHNPVSHIVRLQRGEYPRVDVVEHARLLDKIGTDDRRLHAVDTLRFELNSSRPRRSRQQRTSTSSSPPACGRPRTRPSRLW</sequence>
<evidence type="ECO:0000256" key="1">
    <source>
        <dbReference type="SAM" id="MobiDB-lite"/>
    </source>
</evidence>
<protein>
    <submittedName>
        <fullName evidence="2">Uncharacterized protein</fullName>
    </submittedName>
</protein>
<reference evidence="2" key="1">
    <citation type="journal article" date="2023" name="Insect Mol. Biol.">
        <title>Genome sequencing provides insights into the evolution of gene families encoding plant cell wall-degrading enzymes in longhorned beetles.</title>
        <authorList>
            <person name="Shin N.R."/>
            <person name="Okamura Y."/>
            <person name="Kirsch R."/>
            <person name="Pauchet Y."/>
        </authorList>
    </citation>
    <scope>NUCLEOTIDE SEQUENCE</scope>
    <source>
        <strain evidence="2">AMC_N1</strain>
    </source>
</reference>
<name>A0AAV8Y617_9CUCU</name>
<evidence type="ECO:0000313" key="3">
    <source>
        <dbReference type="Proteomes" id="UP001162162"/>
    </source>
</evidence>
<accession>A0AAV8Y617</accession>
<keyword evidence="3" id="KW-1185">Reference proteome</keyword>
<dbReference type="AlphaFoldDB" id="A0AAV8Y617"/>
<dbReference type="EMBL" id="JAPWTK010000189">
    <property type="protein sequence ID" value="KAJ8946348.1"/>
    <property type="molecule type" value="Genomic_DNA"/>
</dbReference>
<evidence type="ECO:0000313" key="2">
    <source>
        <dbReference type="EMBL" id="KAJ8946348.1"/>
    </source>
</evidence>
<gene>
    <name evidence="2" type="ORF">NQ318_004238</name>
</gene>
<feature type="region of interest" description="Disordered" evidence="1">
    <location>
        <begin position="191"/>
        <end position="223"/>
    </location>
</feature>
<feature type="compositionally biased region" description="Low complexity" evidence="1">
    <location>
        <begin position="201"/>
        <end position="210"/>
    </location>
</feature>
<dbReference type="Proteomes" id="UP001162162">
    <property type="component" value="Unassembled WGS sequence"/>
</dbReference>
<organism evidence="2 3">
    <name type="scientific">Aromia moschata</name>
    <dbReference type="NCBI Taxonomy" id="1265417"/>
    <lineage>
        <taxon>Eukaryota</taxon>
        <taxon>Metazoa</taxon>
        <taxon>Ecdysozoa</taxon>
        <taxon>Arthropoda</taxon>
        <taxon>Hexapoda</taxon>
        <taxon>Insecta</taxon>
        <taxon>Pterygota</taxon>
        <taxon>Neoptera</taxon>
        <taxon>Endopterygota</taxon>
        <taxon>Coleoptera</taxon>
        <taxon>Polyphaga</taxon>
        <taxon>Cucujiformia</taxon>
        <taxon>Chrysomeloidea</taxon>
        <taxon>Cerambycidae</taxon>
        <taxon>Cerambycinae</taxon>
        <taxon>Callichromatini</taxon>
        <taxon>Aromia</taxon>
    </lineage>
</organism>
<comment type="caution">
    <text evidence="2">The sequence shown here is derived from an EMBL/GenBank/DDBJ whole genome shotgun (WGS) entry which is preliminary data.</text>
</comment>